<organism evidence="1 2">
    <name type="scientific">Mesorhizobium robiniae</name>
    <dbReference type="NCBI Taxonomy" id="559315"/>
    <lineage>
        <taxon>Bacteria</taxon>
        <taxon>Pseudomonadati</taxon>
        <taxon>Pseudomonadota</taxon>
        <taxon>Alphaproteobacteria</taxon>
        <taxon>Hyphomicrobiales</taxon>
        <taxon>Phyllobacteriaceae</taxon>
        <taxon>Mesorhizobium</taxon>
    </lineage>
</organism>
<name>A0ABV2GJJ8_9HYPH</name>
<dbReference type="Proteomes" id="UP001549204">
    <property type="component" value="Unassembled WGS sequence"/>
</dbReference>
<reference evidence="1 2" key="1">
    <citation type="submission" date="2024-06" db="EMBL/GenBank/DDBJ databases">
        <title>Genomic Encyclopedia of Type Strains, Phase IV (KMG-IV): sequencing the most valuable type-strain genomes for metagenomic binning, comparative biology and taxonomic classification.</title>
        <authorList>
            <person name="Goeker M."/>
        </authorList>
    </citation>
    <scope>NUCLEOTIDE SEQUENCE [LARGE SCALE GENOMIC DNA]</scope>
    <source>
        <strain evidence="1 2">DSM 100022</strain>
    </source>
</reference>
<sequence length="52" mass="5585">MSILADHGIVNDCIFLLSSTRPMAEDSDLRPIIGAEDFLSRLAAGADLHGCR</sequence>
<gene>
    <name evidence="1" type="ORF">ABID19_001480</name>
</gene>
<evidence type="ECO:0000313" key="1">
    <source>
        <dbReference type="EMBL" id="MET3578463.1"/>
    </source>
</evidence>
<evidence type="ECO:0000313" key="2">
    <source>
        <dbReference type="Proteomes" id="UP001549204"/>
    </source>
</evidence>
<protein>
    <submittedName>
        <fullName evidence="1">Uncharacterized protein</fullName>
    </submittedName>
</protein>
<dbReference type="EMBL" id="JBEPMC010000002">
    <property type="protein sequence ID" value="MET3578463.1"/>
    <property type="molecule type" value="Genomic_DNA"/>
</dbReference>
<comment type="caution">
    <text evidence="1">The sequence shown here is derived from an EMBL/GenBank/DDBJ whole genome shotgun (WGS) entry which is preliminary data.</text>
</comment>
<accession>A0ABV2GJJ8</accession>
<proteinExistence type="predicted"/>
<dbReference type="RefSeq" id="WP_354489210.1">
    <property type="nucleotide sequence ID" value="NZ_JBEPMC010000002.1"/>
</dbReference>
<keyword evidence="2" id="KW-1185">Reference proteome</keyword>